<dbReference type="Gene3D" id="3.90.550.10">
    <property type="entry name" value="Spore Coat Polysaccharide Biosynthesis Protein SpsA, Chain A"/>
    <property type="match status" value="2"/>
</dbReference>
<reference evidence="5 6" key="1">
    <citation type="submission" date="2016-08" db="EMBL/GenBank/DDBJ databases">
        <authorList>
            <person name="Loux V."/>
            <person name="Rue O."/>
        </authorList>
    </citation>
    <scope>NUCLEOTIDE SEQUENCE [LARGE SCALE GENOMIC DNA]</scope>
    <source>
        <strain evidence="5 6">AFSSA_08CEB44bac</strain>
    </source>
</reference>
<accession>A0AAX2CM23</accession>
<dbReference type="GeneID" id="33898733"/>
<dbReference type="Pfam" id="PF24894">
    <property type="entry name" value="Hexapep_GlmU"/>
    <property type="match status" value="1"/>
</dbReference>
<evidence type="ECO:0000313" key="6">
    <source>
        <dbReference type="Proteomes" id="UP000242164"/>
    </source>
</evidence>
<dbReference type="GO" id="GO:0005978">
    <property type="term" value="P:glycogen biosynthetic process"/>
    <property type="evidence" value="ECO:0007669"/>
    <property type="project" value="UniProtKB-KW"/>
</dbReference>
<name>A0AAX2CM23_9BACI</name>
<gene>
    <name evidence="5" type="ORF">BCB44BAC_03927</name>
</gene>
<feature type="domain" description="Nucleotidyl transferase" evidence="3">
    <location>
        <begin position="7"/>
        <end position="149"/>
    </location>
</feature>
<dbReference type="AlphaFoldDB" id="A0AAX2CM23"/>
<keyword evidence="2" id="KW-0320">Glycogen biosynthesis</keyword>
<dbReference type="InterPro" id="IPR005835">
    <property type="entry name" value="NTP_transferase_dom"/>
</dbReference>
<dbReference type="PANTHER" id="PTHR43523:SF6">
    <property type="entry name" value="GLYCOGEN BIOSYNTHESIS PROTEIN GLGD"/>
    <property type="match status" value="1"/>
</dbReference>
<dbReference type="SUPFAM" id="SSF51161">
    <property type="entry name" value="Trimeric LpxA-like enzymes"/>
    <property type="match status" value="1"/>
</dbReference>
<proteinExistence type="inferred from homology"/>
<dbReference type="RefSeq" id="WP_041810097.1">
    <property type="nucleotide sequence ID" value="NZ_CP024096.1"/>
</dbReference>
<organism evidence="5 6">
    <name type="scientific">Bacillus cytotoxicus</name>
    <dbReference type="NCBI Taxonomy" id="580165"/>
    <lineage>
        <taxon>Bacteria</taxon>
        <taxon>Bacillati</taxon>
        <taxon>Bacillota</taxon>
        <taxon>Bacilli</taxon>
        <taxon>Bacillales</taxon>
        <taxon>Bacillaceae</taxon>
        <taxon>Bacillus</taxon>
        <taxon>Bacillus cereus group</taxon>
    </lineage>
</organism>
<feature type="domain" description="Glucose-1-phosphate adenylyltransferase/Bifunctional protein GlmU-like C-terminal hexapeptide" evidence="4">
    <location>
        <begin position="252"/>
        <end position="318"/>
    </location>
</feature>
<dbReference type="SUPFAM" id="SSF53448">
    <property type="entry name" value="Nucleotide-diphospho-sugar transferases"/>
    <property type="match status" value="1"/>
</dbReference>
<evidence type="ECO:0000313" key="5">
    <source>
        <dbReference type="EMBL" id="SCM04030.1"/>
    </source>
</evidence>
<dbReference type="InterPro" id="IPR029044">
    <property type="entry name" value="Nucleotide-diphossugar_trans"/>
</dbReference>
<dbReference type="InterPro" id="IPR011004">
    <property type="entry name" value="Trimer_LpxA-like_sf"/>
</dbReference>
<dbReference type="InterPro" id="IPR056818">
    <property type="entry name" value="GlmU/GlgC-like_hexapep"/>
</dbReference>
<dbReference type="Gene3D" id="2.160.10.10">
    <property type="entry name" value="Hexapeptide repeat proteins"/>
    <property type="match status" value="1"/>
</dbReference>
<evidence type="ECO:0000259" key="4">
    <source>
        <dbReference type="Pfam" id="PF24894"/>
    </source>
</evidence>
<comment type="caution">
    <text evidence="5">The sequence shown here is derived from an EMBL/GenBank/DDBJ whole genome shotgun (WGS) entry which is preliminary data.</text>
</comment>
<evidence type="ECO:0000256" key="1">
    <source>
        <dbReference type="ARBA" id="ARBA00010443"/>
    </source>
</evidence>
<evidence type="ECO:0000259" key="3">
    <source>
        <dbReference type="Pfam" id="PF00483"/>
    </source>
</evidence>
<keyword evidence="5" id="KW-0548">Nucleotidyltransferase</keyword>
<dbReference type="Pfam" id="PF00483">
    <property type="entry name" value="NTP_transferase"/>
    <property type="match status" value="1"/>
</dbReference>
<comment type="similarity">
    <text evidence="1">Belongs to the bacterial/plant glucose-1-phosphate adenylyltransferase family.</text>
</comment>
<evidence type="ECO:0000256" key="2">
    <source>
        <dbReference type="ARBA" id="ARBA00023056"/>
    </source>
</evidence>
<dbReference type="CDD" id="cd02508">
    <property type="entry name" value="ADP_Glucose_PP"/>
    <property type="match status" value="1"/>
</dbReference>
<dbReference type="GO" id="GO:0008878">
    <property type="term" value="F:glucose-1-phosphate adenylyltransferase activity"/>
    <property type="evidence" value="ECO:0007669"/>
    <property type="project" value="InterPro"/>
</dbReference>
<dbReference type="PANTHER" id="PTHR43523">
    <property type="entry name" value="GLUCOSE-1-PHOSPHATE ADENYLYLTRANSFERASE-RELATED"/>
    <property type="match status" value="1"/>
</dbReference>
<dbReference type="CDD" id="cd04651">
    <property type="entry name" value="LbH_G1P_AT_C"/>
    <property type="match status" value="1"/>
</dbReference>
<dbReference type="InterPro" id="IPR011831">
    <property type="entry name" value="ADP-Glc_PPase"/>
</dbReference>
<protein>
    <submittedName>
        <fullName evidence="5">Glucose-1-phosphate adenylyltransferase</fullName>
    </submittedName>
</protein>
<keyword evidence="5" id="KW-0808">Transferase</keyword>
<sequence>MGETMLGIINATGSFPSLRNVTGHRSLAALPFGGRYRLIDFMLSNMVHSHIHSVAIFTSHKNRSLMDHLGSGKQWDLDRKRDGLFLFPPNCQCDQEEFGSFAHFRRHIDYFLRSRQEYVVITNSHLVTSFNFQAVLKRHIHIGADITEVCHEGISLQTYVLKKQLLVDLFETYKGKEHYSLFDVVKEKRGKSLYIATYEHTGYVAIIDSIESYYKHSLEILQPAIWKQLFTKEAPIFTKVKDEPPTRYLKGAKVKNTMIANGSMIEGEITNSVVFRSVKIGKGSIIRNSIIMQKSQIGDNCILDGVIIDKDVKIEDGVILTGASGSPLVVEKGQIRSQTMKSYS</sequence>
<dbReference type="Proteomes" id="UP000242164">
    <property type="component" value="Unassembled WGS sequence"/>
</dbReference>
<dbReference type="EMBL" id="FMIK01000051">
    <property type="protein sequence ID" value="SCM04030.1"/>
    <property type="molecule type" value="Genomic_DNA"/>
</dbReference>